<dbReference type="InterPro" id="IPR003959">
    <property type="entry name" value="ATPase_AAA_core"/>
</dbReference>
<feature type="region of interest" description="Disordered" evidence="1">
    <location>
        <begin position="61"/>
        <end position="84"/>
    </location>
</feature>
<evidence type="ECO:0000256" key="1">
    <source>
        <dbReference type="SAM" id="MobiDB-lite"/>
    </source>
</evidence>
<dbReference type="Pfam" id="PF00004">
    <property type="entry name" value="AAA"/>
    <property type="match status" value="1"/>
</dbReference>
<dbReference type="OrthoDB" id="2115716at2759"/>
<feature type="domain" description="ATPase AAA-type core" evidence="2">
    <location>
        <begin position="234"/>
        <end position="354"/>
    </location>
</feature>
<dbReference type="AlphaFoldDB" id="A0A423VDW5"/>
<dbReference type="EMBL" id="LKEA01000074">
    <property type="protein sequence ID" value="ROV88987.1"/>
    <property type="molecule type" value="Genomic_DNA"/>
</dbReference>
<dbReference type="PANTHER" id="PTHR23077">
    <property type="entry name" value="AAA-FAMILY ATPASE"/>
    <property type="match status" value="1"/>
</dbReference>
<keyword evidence="4" id="KW-1185">Reference proteome</keyword>
<evidence type="ECO:0000313" key="4">
    <source>
        <dbReference type="Proteomes" id="UP000283895"/>
    </source>
</evidence>
<evidence type="ECO:0000259" key="2">
    <source>
        <dbReference type="Pfam" id="PF00004"/>
    </source>
</evidence>
<reference evidence="3 4" key="1">
    <citation type="submission" date="2015-09" db="EMBL/GenBank/DDBJ databases">
        <title>Host preference determinants of Valsa canker pathogens revealed by comparative genomics.</title>
        <authorList>
            <person name="Yin Z."/>
            <person name="Huang L."/>
        </authorList>
    </citation>
    <scope>NUCLEOTIDE SEQUENCE [LARGE SCALE GENOMIC DNA]</scope>
    <source>
        <strain evidence="3 4">03-1</strain>
    </source>
</reference>
<proteinExistence type="predicted"/>
<dbReference type="GO" id="GO:0005524">
    <property type="term" value="F:ATP binding"/>
    <property type="evidence" value="ECO:0007669"/>
    <property type="project" value="InterPro"/>
</dbReference>
<sequence length="468" mass="53129">MAEDDITKTYFSHSSAPRVDTTGTIAASLKRQYPNLECTITHPYYPVDLLGFANAGHGLIHPIPDEPSKTHPNASTSASHPGPLPSSLALTGYVPPSRGDGRGVIIHDILFDRFLYKWNGHDFIIYIVSARDGLVGSYPQGKITFILSTSLDLANGLVLAAGKWFNDLHDEIWVFDQGAWKKSRELFESIRNAKWDNVIMDSERKRAIIDDHMSFYNGRESYKKLGVPWKRGVIYYGPPGNGKTISIKAMMHQLYSLKDPIPTLYVRSLMSYYGPEKSVAMIFEKARAMAPCYLIMEDLDTIVTDAVKSYFFNEVDGLKSNDGIFMVGSTNHLDRLDPGISQRPSRFDRKYLFDNPNMKERTMYCQFWQNKLKDNKDVDFPDKLCDAIAGVTHDFSFAYMQEAFVAALLAIARMGDEHQTIEDVRDGWVSILDYESGDDNDDLDQYILWTEVKKQVEILRDGMSKEEE</sequence>
<evidence type="ECO:0000313" key="3">
    <source>
        <dbReference type="EMBL" id="ROV88987.1"/>
    </source>
</evidence>
<name>A0A423VDW5_9PEZI</name>
<dbReference type="GO" id="GO:1990275">
    <property type="term" value="F:preribosome binding"/>
    <property type="evidence" value="ECO:0007669"/>
    <property type="project" value="TreeGrafter"/>
</dbReference>
<comment type="caution">
    <text evidence="3">The sequence shown here is derived from an EMBL/GenBank/DDBJ whole genome shotgun (WGS) entry which is preliminary data.</text>
</comment>
<protein>
    <recommendedName>
        <fullName evidence="2">ATPase AAA-type core domain-containing protein</fullName>
    </recommendedName>
</protein>
<gene>
    <name evidence="3" type="ORF">VMCG_10159</name>
</gene>
<dbReference type="CDD" id="cd19481">
    <property type="entry name" value="RecA-like_protease"/>
    <property type="match status" value="1"/>
</dbReference>
<dbReference type="GO" id="GO:0016887">
    <property type="term" value="F:ATP hydrolysis activity"/>
    <property type="evidence" value="ECO:0007669"/>
    <property type="project" value="InterPro"/>
</dbReference>
<organism evidence="3 4">
    <name type="scientific">Cytospora schulzeri</name>
    <dbReference type="NCBI Taxonomy" id="448051"/>
    <lineage>
        <taxon>Eukaryota</taxon>
        <taxon>Fungi</taxon>
        <taxon>Dikarya</taxon>
        <taxon>Ascomycota</taxon>
        <taxon>Pezizomycotina</taxon>
        <taxon>Sordariomycetes</taxon>
        <taxon>Sordariomycetidae</taxon>
        <taxon>Diaporthales</taxon>
        <taxon>Cytosporaceae</taxon>
        <taxon>Cytospora</taxon>
    </lineage>
</organism>
<dbReference type="InterPro" id="IPR027417">
    <property type="entry name" value="P-loop_NTPase"/>
</dbReference>
<dbReference type="GO" id="GO:0042254">
    <property type="term" value="P:ribosome biogenesis"/>
    <property type="evidence" value="ECO:0007669"/>
    <property type="project" value="TreeGrafter"/>
</dbReference>
<accession>A0A423VDW5</accession>
<dbReference type="GO" id="GO:0005634">
    <property type="term" value="C:nucleus"/>
    <property type="evidence" value="ECO:0007669"/>
    <property type="project" value="TreeGrafter"/>
</dbReference>
<dbReference type="InterPro" id="IPR050168">
    <property type="entry name" value="AAA_ATPase_domain"/>
</dbReference>
<dbReference type="SUPFAM" id="SSF52540">
    <property type="entry name" value="P-loop containing nucleoside triphosphate hydrolases"/>
    <property type="match status" value="1"/>
</dbReference>
<feature type="compositionally biased region" description="Polar residues" evidence="1">
    <location>
        <begin position="70"/>
        <end position="79"/>
    </location>
</feature>
<dbReference type="GO" id="GO:0003723">
    <property type="term" value="F:RNA binding"/>
    <property type="evidence" value="ECO:0007669"/>
    <property type="project" value="TreeGrafter"/>
</dbReference>
<dbReference type="STRING" id="356882.A0A423VDW5"/>
<dbReference type="Gene3D" id="3.40.50.300">
    <property type="entry name" value="P-loop containing nucleotide triphosphate hydrolases"/>
    <property type="match status" value="1"/>
</dbReference>
<dbReference type="Proteomes" id="UP000283895">
    <property type="component" value="Unassembled WGS sequence"/>
</dbReference>
<dbReference type="PANTHER" id="PTHR23077:SF132">
    <property type="entry name" value="ATP-DEPENDENT ZN PROTEASE"/>
    <property type="match status" value="1"/>
</dbReference>